<evidence type="ECO:0000259" key="1">
    <source>
        <dbReference type="Pfam" id="PF00296"/>
    </source>
</evidence>
<evidence type="ECO:0000313" key="2">
    <source>
        <dbReference type="EMBL" id="NKQ57745.1"/>
    </source>
</evidence>
<dbReference type="EMBL" id="JAAXLS010000041">
    <property type="protein sequence ID" value="NKQ57745.1"/>
    <property type="molecule type" value="Genomic_DNA"/>
</dbReference>
<proteinExistence type="predicted"/>
<feature type="domain" description="Luciferase-like" evidence="1">
    <location>
        <begin position="7"/>
        <end position="198"/>
    </location>
</feature>
<accession>A0ABX1JH52</accession>
<gene>
    <name evidence="2" type="ORF">HFP15_33275</name>
</gene>
<comment type="caution">
    <text evidence="2">The sequence shown here is derived from an EMBL/GenBank/DDBJ whole genome shotgun (WGS) entry which is preliminary data.</text>
</comment>
<keyword evidence="3" id="KW-1185">Reference proteome</keyword>
<evidence type="ECO:0000313" key="3">
    <source>
        <dbReference type="Proteomes" id="UP000715441"/>
    </source>
</evidence>
<dbReference type="RefSeq" id="WP_168520911.1">
    <property type="nucleotide sequence ID" value="NZ_JAAXLS010000041.1"/>
</dbReference>
<sequence>MTRPFRFGVVAPFGTDLPTWLAQVRRIADSGYSTLLMPDFPRLQPAPGPTLATAAALTDLRVGTWVYACPLRPAWMTAWEAHSLSELTGGRFELGIGTGRPGIEEELREKGMPAVPPNERLVRVRETVQALRDLDGPGRHTPVAMAVRGPKARALAAEVADTVTFVQVPDEPRGEVTRLARDFHAVRDVELALHVSVVGDRVAPFMAPPDTDPAALRAVDSLAILPADPAAAAEEIQRRREEIGFSYIVFGADFADTLAPVVAELAGR</sequence>
<dbReference type="Pfam" id="PF00296">
    <property type="entry name" value="Bac_luciferase"/>
    <property type="match status" value="1"/>
</dbReference>
<name>A0ABX1JH52_9PSEU</name>
<dbReference type="InterPro" id="IPR036661">
    <property type="entry name" value="Luciferase-like_sf"/>
</dbReference>
<dbReference type="Gene3D" id="3.20.20.30">
    <property type="entry name" value="Luciferase-like domain"/>
    <property type="match status" value="1"/>
</dbReference>
<dbReference type="Proteomes" id="UP000715441">
    <property type="component" value="Unassembled WGS sequence"/>
</dbReference>
<dbReference type="SUPFAM" id="SSF51679">
    <property type="entry name" value="Bacterial luciferase-like"/>
    <property type="match status" value="1"/>
</dbReference>
<dbReference type="InterPro" id="IPR011251">
    <property type="entry name" value="Luciferase-like_dom"/>
</dbReference>
<organism evidence="2 3">
    <name type="scientific">Amycolatopsis acididurans</name>
    <dbReference type="NCBI Taxonomy" id="2724524"/>
    <lineage>
        <taxon>Bacteria</taxon>
        <taxon>Bacillati</taxon>
        <taxon>Actinomycetota</taxon>
        <taxon>Actinomycetes</taxon>
        <taxon>Pseudonocardiales</taxon>
        <taxon>Pseudonocardiaceae</taxon>
        <taxon>Amycolatopsis</taxon>
    </lineage>
</organism>
<protein>
    <submittedName>
        <fullName evidence="2">LLM class flavin-dependent oxidoreductase</fullName>
    </submittedName>
</protein>
<reference evidence="2 3" key="1">
    <citation type="submission" date="2020-04" db="EMBL/GenBank/DDBJ databases">
        <title>Novel species.</title>
        <authorList>
            <person name="Teo W.F.A."/>
            <person name="Lipun K."/>
            <person name="Srisuk N."/>
            <person name="Duangmal K."/>
        </authorList>
    </citation>
    <scope>NUCLEOTIDE SEQUENCE [LARGE SCALE GENOMIC DNA]</scope>
    <source>
        <strain evidence="2 3">K13G38</strain>
    </source>
</reference>